<organism evidence="2 3">
    <name type="scientific">Leishmania shawi</name>
    <dbReference type="NCBI Taxonomy" id="5680"/>
    <lineage>
        <taxon>Eukaryota</taxon>
        <taxon>Discoba</taxon>
        <taxon>Euglenozoa</taxon>
        <taxon>Kinetoplastea</taxon>
        <taxon>Metakinetoplastina</taxon>
        <taxon>Trypanosomatida</taxon>
        <taxon>Trypanosomatidae</taxon>
        <taxon>Leishmaniinae</taxon>
        <taxon>Leishmania</taxon>
        <taxon>Leishmania guyanensis species complex</taxon>
    </lineage>
</organism>
<gene>
    <name evidence="2" type="ORF">Q4I29_006923</name>
</gene>
<feature type="region of interest" description="Disordered" evidence="1">
    <location>
        <begin position="383"/>
        <end position="414"/>
    </location>
</feature>
<dbReference type="Proteomes" id="UP001443563">
    <property type="component" value="Unassembled WGS sequence"/>
</dbReference>
<protein>
    <recommendedName>
        <fullName evidence="4">Ig-like domain-containing protein</fullName>
    </recommendedName>
</protein>
<dbReference type="EMBL" id="JBAMZM010000035">
    <property type="protein sequence ID" value="KAL0496423.1"/>
    <property type="molecule type" value="Genomic_DNA"/>
</dbReference>
<keyword evidence="3" id="KW-1185">Reference proteome</keyword>
<feature type="region of interest" description="Disordered" evidence="1">
    <location>
        <begin position="84"/>
        <end position="121"/>
    </location>
</feature>
<proteinExistence type="predicted"/>
<comment type="caution">
    <text evidence="2">The sequence shown here is derived from an EMBL/GenBank/DDBJ whole genome shotgun (WGS) entry which is preliminary data.</text>
</comment>
<evidence type="ECO:0008006" key="4">
    <source>
        <dbReference type="Google" id="ProtNLM"/>
    </source>
</evidence>
<accession>A0ABR3E042</accession>
<evidence type="ECO:0000256" key="1">
    <source>
        <dbReference type="SAM" id="MobiDB-lite"/>
    </source>
</evidence>
<feature type="compositionally biased region" description="Low complexity" evidence="1">
    <location>
        <begin position="189"/>
        <end position="199"/>
    </location>
</feature>
<feature type="region of interest" description="Disordered" evidence="1">
    <location>
        <begin position="1"/>
        <end position="20"/>
    </location>
</feature>
<reference evidence="2 3" key="1">
    <citation type="submission" date="2024-02" db="EMBL/GenBank/DDBJ databases">
        <title>FIRST GENOME SEQUENCES OF Leishmania (Viannia) shawi, Leishmania (Viannia) lindenbergi AND Leishmania (Viannia) utingensis.</title>
        <authorList>
            <person name="Resadore F."/>
            <person name="Custodio M.G.F."/>
            <person name="Boite M.C."/>
            <person name="Cupolillo E."/>
            <person name="Ferreira G.E.M."/>
        </authorList>
    </citation>
    <scope>NUCLEOTIDE SEQUENCE [LARGE SCALE GENOMIC DNA]</scope>
    <source>
        <strain evidence="2 3">MCEB/BR/1984/M8408</strain>
    </source>
</reference>
<evidence type="ECO:0000313" key="2">
    <source>
        <dbReference type="EMBL" id="KAL0496423.1"/>
    </source>
</evidence>
<feature type="compositionally biased region" description="Low complexity" evidence="1">
    <location>
        <begin position="84"/>
        <end position="108"/>
    </location>
</feature>
<feature type="compositionally biased region" description="Polar residues" evidence="1">
    <location>
        <begin position="401"/>
        <end position="413"/>
    </location>
</feature>
<sequence>MTKLPRSRGPSCDAESISSSITGCCPPAPTPFRYLTASSEVTRYQQPSFRSMELLLPASLWSDSFVQERARYTLLPRHLSQFSSPSASATLMPSSSSARDSTPSTTAALVTTQEEQRRTSSADVDNCLSGCAPGRWSFMTIYRNFKRAREEAATWVKTPEMSRRDCLADNAPEGDFFSERPYRPSAPPILSLSSPSMSPVDGCSTTEVDDGDNYGEEVIVQSRGLSSSCPSSSTTSRAESMGAAAWYSAAAAVASEVNIQSTMLHGYQVTQSSFPATAGVAATSLTAEYAEAFRLLEIVLDQVSTAHATHCPLCSPPRPPRWGRGAQLALPPTARTPDAIPPPSTPISHVPWLVICGVRTSSLQMWKGRQRWESSASAAARLFPAEPPRRSSSLPERDQTRALQGSRGVSSSGARLCRAGWTPTAACALGNSVRARPPLLTAAATVASRVRKERVGRRGAHVHHLPPSHSSVKLTSPFLFFLEHKNTHQRH</sequence>
<name>A0ABR3E042_9TRYP</name>
<feature type="region of interest" description="Disordered" evidence="1">
    <location>
        <begin position="189"/>
        <end position="211"/>
    </location>
</feature>
<evidence type="ECO:0000313" key="3">
    <source>
        <dbReference type="Proteomes" id="UP001443563"/>
    </source>
</evidence>